<keyword evidence="1" id="KW-0227">DNA damage</keyword>
<dbReference type="InterPro" id="IPR051055">
    <property type="entry name" value="PIF1_helicase"/>
</dbReference>
<proteinExistence type="inferred from homology"/>
<dbReference type="GO" id="GO:0005524">
    <property type="term" value="F:ATP binding"/>
    <property type="evidence" value="ECO:0007669"/>
    <property type="project" value="UniProtKB-KW"/>
</dbReference>
<protein>
    <recommendedName>
        <fullName evidence="1">ATP-dependent DNA helicase</fullName>
        <ecNumber evidence="1">5.6.2.3</ecNumber>
    </recommendedName>
</protein>
<dbReference type="GO" id="GO:0043139">
    <property type="term" value="F:5'-3' DNA helicase activity"/>
    <property type="evidence" value="ECO:0007669"/>
    <property type="project" value="UniProtKB-EC"/>
</dbReference>
<comment type="similarity">
    <text evidence="1">Belongs to the helicase family.</text>
</comment>
<organism evidence="3">
    <name type="scientific">Amphimedon queenslandica</name>
    <name type="common">Sponge</name>
    <dbReference type="NCBI Taxonomy" id="400682"/>
    <lineage>
        <taxon>Eukaryota</taxon>
        <taxon>Metazoa</taxon>
        <taxon>Porifera</taxon>
        <taxon>Demospongiae</taxon>
        <taxon>Heteroscleromorpha</taxon>
        <taxon>Haplosclerida</taxon>
        <taxon>Niphatidae</taxon>
        <taxon>Amphimedon</taxon>
    </lineage>
</organism>
<dbReference type="EnsemblMetazoa" id="Aqu2.1.12751_001">
    <property type="protein sequence ID" value="Aqu2.1.12751_001"/>
    <property type="gene ID" value="Aqu2.1.12751"/>
</dbReference>
<feature type="domain" description="DNA helicase Pif1-like DEAD-box helicase" evidence="2">
    <location>
        <begin position="60"/>
        <end position="203"/>
    </location>
</feature>
<dbReference type="eggNOG" id="KOG0987">
    <property type="taxonomic scope" value="Eukaryota"/>
</dbReference>
<dbReference type="OrthoDB" id="7470624at2759"/>
<dbReference type="STRING" id="400682.A0A1X7TEG3"/>
<accession>A0A1X7TEG3</accession>
<name>A0A1X7TEG3_AMPQE</name>
<evidence type="ECO:0000259" key="2">
    <source>
        <dbReference type="Pfam" id="PF05970"/>
    </source>
</evidence>
<keyword evidence="1" id="KW-0347">Helicase</keyword>
<dbReference type="AlphaFoldDB" id="A0A1X7TEG3"/>
<dbReference type="GO" id="GO:0006281">
    <property type="term" value="P:DNA repair"/>
    <property type="evidence" value="ECO:0007669"/>
    <property type="project" value="UniProtKB-KW"/>
</dbReference>
<keyword evidence="1" id="KW-0067">ATP-binding</keyword>
<dbReference type="Pfam" id="PF05970">
    <property type="entry name" value="PIF1"/>
    <property type="match status" value="1"/>
</dbReference>
<dbReference type="PANTHER" id="PTHR47642">
    <property type="entry name" value="ATP-DEPENDENT DNA HELICASE"/>
    <property type="match status" value="1"/>
</dbReference>
<reference evidence="3" key="1">
    <citation type="submission" date="2017-05" db="UniProtKB">
        <authorList>
            <consortium name="EnsemblMetazoa"/>
        </authorList>
    </citation>
    <scope>IDENTIFICATION</scope>
</reference>
<keyword evidence="1" id="KW-0234">DNA repair</keyword>
<dbReference type="InterPro" id="IPR027417">
    <property type="entry name" value="P-loop_NTPase"/>
</dbReference>
<evidence type="ECO:0000256" key="1">
    <source>
        <dbReference type="RuleBase" id="RU363044"/>
    </source>
</evidence>
<comment type="catalytic activity">
    <reaction evidence="1">
        <text>ATP + H2O = ADP + phosphate + H(+)</text>
        <dbReference type="Rhea" id="RHEA:13065"/>
        <dbReference type="ChEBI" id="CHEBI:15377"/>
        <dbReference type="ChEBI" id="CHEBI:15378"/>
        <dbReference type="ChEBI" id="CHEBI:30616"/>
        <dbReference type="ChEBI" id="CHEBI:43474"/>
        <dbReference type="ChEBI" id="CHEBI:456216"/>
        <dbReference type="EC" id="5.6.2.3"/>
    </reaction>
</comment>
<dbReference type="PANTHER" id="PTHR47642:SF6">
    <property type="entry name" value="ATP-DEPENDENT DNA HELICASE"/>
    <property type="match status" value="1"/>
</dbReference>
<dbReference type="EC" id="5.6.2.3" evidence="1"/>
<evidence type="ECO:0000313" key="3">
    <source>
        <dbReference type="EnsemblMetazoa" id="Aqu2.1.12751_001"/>
    </source>
</evidence>
<keyword evidence="1" id="KW-0233">DNA recombination</keyword>
<sequence>MLIYECVSQLQPDVYLSQDYDWLAEAQLYLNIEEAASFIAQEKQRTTPTPFTTTATPDHLQGRQRDVYDTIKVHFEQGDDDPLHIIVNGTAGTSKSYLVNCLRLLLGTSLKVAAPTGVAAFIIEGRTLHSLLHIPERGDFKDMEGINLQNIQEELSNIKYLIDKLSMVSRKTFGMIDRRLRQAFPHKSQVLFGWCSVLLFGDFG</sequence>
<dbReference type="InterPro" id="IPR010285">
    <property type="entry name" value="DNA_helicase_pif1-like_DEAD"/>
</dbReference>
<dbReference type="Gene3D" id="3.40.50.300">
    <property type="entry name" value="P-loop containing nucleotide triphosphate hydrolases"/>
    <property type="match status" value="1"/>
</dbReference>
<dbReference type="GO" id="GO:0016887">
    <property type="term" value="F:ATP hydrolysis activity"/>
    <property type="evidence" value="ECO:0007669"/>
    <property type="project" value="RHEA"/>
</dbReference>
<dbReference type="InParanoid" id="A0A1X7TEG3"/>
<keyword evidence="1" id="KW-0378">Hydrolase</keyword>
<dbReference type="GO" id="GO:0000723">
    <property type="term" value="P:telomere maintenance"/>
    <property type="evidence" value="ECO:0007669"/>
    <property type="project" value="InterPro"/>
</dbReference>
<comment type="cofactor">
    <cofactor evidence="1">
        <name>Mg(2+)</name>
        <dbReference type="ChEBI" id="CHEBI:18420"/>
    </cofactor>
</comment>
<dbReference type="SUPFAM" id="SSF52540">
    <property type="entry name" value="P-loop containing nucleoside triphosphate hydrolases"/>
    <property type="match status" value="1"/>
</dbReference>
<keyword evidence="1" id="KW-0547">Nucleotide-binding</keyword>
<dbReference type="GO" id="GO:0006310">
    <property type="term" value="P:DNA recombination"/>
    <property type="evidence" value="ECO:0007669"/>
    <property type="project" value="UniProtKB-KW"/>
</dbReference>